<dbReference type="GO" id="GO:0042597">
    <property type="term" value="C:periplasmic space"/>
    <property type="evidence" value="ECO:0007669"/>
    <property type="project" value="UniProtKB-SubCell"/>
</dbReference>
<comment type="subcellular location">
    <subcellularLocation>
        <location evidence="1">Periplasm</location>
    </subcellularLocation>
</comment>
<evidence type="ECO:0000256" key="3">
    <source>
        <dbReference type="SAM" id="SignalP"/>
    </source>
</evidence>
<dbReference type="InterPro" id="IPR001638">
    <property type="entry name" value="Solute-binding_3/MltF_N"/>
</dbReference>
<evidence type="ECO:0000256" key="1">
    <source>
        <dbReference type="ARBA" id="ARBA00004418"/>
    </source>
</evidence>
<feature type="domain" description="Solute-binding protein family 3/N-terminal" evidence="4">
    <location>
        <begin position="29"/>
        <end position="255"/>
    </location>
</feature>
<dbReference type="PANTHER" id="PTHR35936">
    <property type="entry name" value="MEMBRANE-BOUND LYTIC MUREIN TRANSGLYCOSYLASE F"/>
    <property type="match status" value="1"/>
</dbReference>
<dbReference type="SMART" id="SM00079">
    <property type="entry name" value="PBPe"/>
    <property type="match status" value="1"/>
</dbReference>
<feature type="chain" id="PRO_5030777028" evidence="3">
    <location>
        <begin position="28"/>
        <end position="257"/>
    </location>
</feature>
<evidence type="ECO:0000313" key="6">
    <source>
        <dbReference type="EMBL" id="MBB4571669.1"/>
    </source>
</evidence>
<feature type="signal peptide" evidence="3">
    <location>
        <begin position="1"/>
        <end position="27"/>
    </location>
</feature>
<comment type="caution">
    <text evidence="6">The sequence shown here is derived from an EMBL/GenBank/DDBJ whole genome shotgun (WGS) entry which is preliminary data.</text>
</comment>
<dbReference type="SMART" id="SM00062">
    <property type="entry name" value="PBPb"/>
    <property type="match status" value="1"/>
</dbReference>
<name>A0A7W6ZZW2_9HYPH</name>
<gene>
    <name evidence="6" type="ORF">GGE60_005834</name>
</gene>
<dbReference type="EMBL" id="JACIIG010000032">
    <property type="protein sequence ID" value="MBB4571669.1"/>
    <property type="molecule type" value="Genomic_DNA"/>
</dbReference>
<feature type="domain" description="Ionotropic glutamate receptor C-terminal" evidence="5">
    <location>
        <begin position="29"/>
        <end position="254"/>
    </location>
</feature>
<dbReference type="GO" id="GO:0015276">
    <property type="term" value="F:ligand-gated monoatomic ion channel activity"/>
    <property type="evidence" value="ECO:0007669"/>
    <property type="project" value="InterPro"/>
</dbReference>
<evidence type="ECO:0000256" key="2">
    <source>
        <dbReference type="ARBA" id="ARBA00022729"/>
    </source>
</evidence>
<dbReference type="Pfam" id="PF00497">
    <property type="entry name" value="SBP_bac_3"/>
    <property type="match status" value="1"/>
</dbReference>
<dbReference type="Gene3D" id="3.40.190.10">
    <property type="entry name" value="Periplasmic binding protein-like II"/>
    <property type="match status" value="2"/>
</dbReference>
<proteinExistence type="predicted"/>
<dbReference type="GO" id="GO:0016020">
    <property type="term" value="C:membrane"/>
    <property type="evidence" value="ECO:0007669"/>
    <property type="project" value="InterPro"/>
</dbReference>
<evidence type="ECO:0000313" key="7">
    <source>
        <dbReference type="Proteomes" id="UP000543836"/>
    </source>
</evidence>
<sequence>MMEFRKLKSVLAMSVVALGALSTTVMARDLRIATEGTYKPWSFVDEQGKLTGWDVDIANALCEEMKVKCEIVAQEWDGIIPGLNAKKYDMIVASMTVTEKRKQQVAFSKKYKNTTSQFVAAKGTYPDTSPAALAGKRIGVQRGSSQDTFLTDNYKDSEIVRYDKTTDPEMDLIAGRVDLMIANRVTSMVGFLATPEAANFGLVGQEYSGGVLGEGNAIALRKDDAELLKQVNAALDAIFANGKYDQITSKYFKFKLM</sequence>
<dbReference type="SUPFAM" id="SSF53850">
    <property type="entry name" value="Periplasmic binding protein-like II"/>
    <property type="match status" value="1"/>
</dbReference>
<accession>A0A7W6ZZW2</accession>
<protein>
    <submittedName>
        <fullName evidence="6">Polar amino acid transport system substrate-binding protein/arginine/ornithine transport system substrate-binding protein</fullName>
    </submittedName>
</protein>
<evidence type="ECO:0000259" key="4">
    <source>
        <dbReference type="SMART" id="SM00062"/>
    </source>
</evidence>
<evidence type="ECO:0000259" key="5">
    <source>
        <dbReference type="SMART" id="SM00079"/>
    </source>
</evidence>
<dbReference type="RefSeq" id="WP_037136731.1">
    <property type="nucleotide sequence ID" value="NZ_JACIIG010000032.1"/>
</dbReference>
<dbReference type="AlphaFoldDB" id="A0A7W6ZZW2"/>
<reference evidence="6 7" key="1">
    <citation type="submission" date="2020-08" db="EMBL/GenBank/DDBJ databases">
        <title>Genomic Encyclopedia of Type Strains, Phase IV (KMG-V): Genome sequencing to study the core and pangenomes of soil and plant-associated prokaryotes.</title>
        <authorList>
            <person name="Whitman W."/>
        </authorList>
    </citation>
    <scope>NUCLEOTIDE SEQUENCE [LARGE SCALE GENOMIC DNA]</scope>
    <source>
        <strain evidence="6 7">SEMIA 492</strain>
    </source>
</reference>
<organism evidence="6 7">
    <name type="scientific">Rhizobium leucaenae</name>
    <dbReference type="NCBI Taxonomy" id="29450"/>
    <lineage>
        <taxon>Bacteria</taxon>
        <taxon>Pseudomonadati</taxon>
        <taxon>Pseudomonadota</taxon>
        <taxon>Alphaproteobacteria</taxon>
        <taxon>Hyphomicrobiales</taxon>
        <taxon>Rhizobiaceae</taxon>
        <taxon>Rhizobium/Agrobacterium group</taxon>
        <taxon>Rhizobium</taxon>
    </lineage>
</organism>
<dbReference type="InterPro" id="IPR001320">
    <property type="entry name" value="Iontro_rcpt_C"/>
</dbReference>
<keyword evidence="7" id="KW-1185">Reference proteome</keyword>
<dbReference type="PANTHER" id="PTHR35936:SF17">
    <property type="entry name" value="ARGININE-BINDING EXTRACELLULAR PROTEIN ARTP"/>
    <property type="match status" value="1"/>
</dbReference>
<dbReference type="Proteomes" id="UP000543836">
    <property type="component" value="Unassembled WGS sequence"/>
</dbReference>
<keyword evidence="2 3" id="KW-0732">Signal</keyword>